<evidence type="ECO:0000313" key="2">
    <source>
        <dbReference type="EMBL" id="TRX88049.1"/>
    </source>
</evidence>
<evidence type="ECO:0000259" key="1">
    <source>
        <dbReference type="Pfam" id="PF06985"/>
    </source>
</evidence>
<dbReference type="PANTHER" id="PTHR24148:SF80">
    <property type="entry name" value="HETEROKARYON INCOMPATIBILITY DOMAIN-CONTAINING PROTEIN"/>
    <property type="match status" value="1"/>
</dbReference>
<keyword evidence="3" id="KW-1185">Reference proteome</keyword>
<evidence type="ECO:0000313" key="3">
    <source>
        <dbReference type="Proteomes" id="UP000319160"/>
    </source>
</evidence>
<proteinExistence type="predicted"/>
<dbReference type="PANTHER" id="PTHR24148">
    <property type="entry name" value="ANKYRIN REPEAT DOMAIN-CONTAINING PROTEIN 39 HOMOLOG-RELATED"/>
    <property type="match status" value="1"/>
</dbReference>
<sequence length="635" mass="71102">MASSHLRPYTFAPLPFERSIRVLEIESGDELATLHCRLLSVHLDDPHATPYVAISYTWGKPVFSEIVMIDDDYLEITPSLSGALRQFRASSCLKWVWVDAVCINQKDNVEKSTQIPLMSDIYRNASRVMVWLGDSPEHVELLLAVRQASRRLSVNPGQTNGWKLQLATQIELLAQLPWFSRRWVIQELAMNSSVFLMCAGIQLDWLRLVGVVSYLFSGFEGYTSSGRIVDKSDFNGKMFEQYSSHSISSLLNLRSLWQTHSAPYTMTMSEHIGSARLLHILSRFHDFKCQDDRDLIYTLLGVAGDVNNPDHEKYNIEILPDYSRTVEQVYIDLALSLVRAGLLHATLHCALARTTTNNNGLPSWVPDWRINPRDAVDAVEQAMDDIEPVGIKSQGPYHVVSLKTWCTYYWYGSDAGMRNYANHGSAPKSKNRAEGGILFKNPTPLVVVFTSSTYREKSEWAVWATSVITDIWAHHFLRPDLANAAKTGIPIWEALIVHALYSLVGGFDSSGVSSLKETILEALREIGPLPVGGPGSEVILEEWRWIIGDILQFFLRERKFSKDKEAKRPVSVFVCAASPTLPGQGGTSAIGCVLSRNNNIQVGDVVLNLPQHDFPGLLRQAWIMPSTASGRPCLD</sequence>
<comment type="caution">
    <text evidence="2">The sequence shown here is derived from an EMBL/GenBank/DDBJ whole genome shotgun (WGS) entry which is preliminary data.</text>
</comment>
<protein>
    <recommendedName>
        <fullName evidence="1">Heterokaryon incompatibility domain-containing protein</fullName>
    </recommendedName>
</protein>
<gene>
    <name evidence="2" type="ORF">FHL15_011051</name>
</gene>
<accession>A0A553HJC5</accession>
<dbReference type="InterPro" id="IPR052895">
    <property type="entry name" value="HetReg/Transcr_Mod"/>
</dbReference>
<dbReference type="Pfam" id="PF06985">
    <property type="entry name" value="HET"/>
    <property type="match status" value="1"/>
</dbReference>
<dbReference type="OrthoDB" id="2157530at2759"/>
<dbReference type="AlphaFoldDB" id="A0A553HJC5"/>
<dbReference type="EMBL" id="VFLP01000102">
    <property type="protein sequence ID" value="TRX88049.1"/>
    <property type="molecule type" value="Genomic_DNA"/>
</dbReference>
<dbReference type="Proteomes" id="UP000319160">
    <property type="component" value="Unassembled WGS sequence"/>
</dbReference>
<reference evidence="3" key="1">
    <citation type="submission" date="2019-06" db="EMBL/GenBank/DDBJ databases">
        <title>Draft genome sequence of the griseofulvin-producing fungus Xylaria cubensis strain G536.</title>
        <authorList>
            <person name="Mead M.E."/>
            <person name="Raja H.A."/>
            <person name="Steenwyk J.L."/>
            <person name="Knowles S.L."/>
            <person name="Oberlies N.H."/>
            <person name="Rokas A."/>
        </authorList>
    </citation>
    <scope>NUCLEOTIDE SEQUENCE [LARGE SCALE GENOMIC DNA]</scope>
    <source>
        <strain evidence="3">G536</strain>
    </source>
</reference>
<dbReference type="InterPro" id="IPR010730">
    <property type="entry name" value="HET"/>
</dbReference>
<dbReference type="STRING" id="2512241.A0A553HJC5"/>
<name>A0A553HJC5_9PEZI</name>
<organism evidence="2 3">
    <name type="scientific">Xylaria flabelliformis</name>
    <dbReference type="NCBI Taxonomy" id="2512241"/>
    <lineage>
        <taxon>Eukaryota</taxon>
        <taxon>Fungi</taxon>
        <taxon>Dikarya</taxon>
        <taxon>Ascomycota</taxon>
        <taxon>Pezizomycotina</taxon>
        <taxon>Sordariomycetes</taxon>
        <taxon>Xylariomycetidae</taxon>
        <taxon>Xylariales</taxon>
        <taxon>Xylariaceae</taxon>
        <taxon>Xylaria</taxon>
    </lineage>
</organism>
<feature type="domain" description="Heterokaryon incompatibility" evidence="1">
    <location>
        <begin position="51"/>
        <end position="187"/>
    </location>
</feature>